<accession>A0A974I149</accession>
<dbReference type="AlphaFoldDB" id="A0A974I149"/>
<evidence type="ECO:0000313" key="1">
    <source>
        <dbReference type="EMBL" id="OCT97306.1"/>
    </source>
</evidence>
<dbReference type="Proteomes" id="UP000694892">
    <property type="component" value="Chromosome 1S"/>
</dbReference>
<organism evidence="1 2">
    <name type="scientific">Xenopus laevis</name>
    <name type="common">African clawed frog</name>
    <dbReference type="NCBI Taxonomy" id="8355"/>
    <lineage>
        <taxon>Eukaryota</taxon>
        <taxon>Metazoa</taxon>
        <taxon>Chordata</taxon>
        <taxon>Craniata</taxon>
        <taxon>Vertebrata</taxon>
        <taxon>Euteleostomi</taxon>
        <taxon>Amphibia</taxon>
        <taxon>Batrachia</taxon>
        <taxon>Anura</taxon>
        <taxon>Pipoidea</taxon>
        <taxon>Pipidae</taxon>
        <taxon>Xenopodinae</taxon>
        <taxon>Xenopus</taxon>
        <taxon>Xenopus</taxon>
    </lineage>
</organism>
<gene>
    <name evidence="1" type="ORF">XELAEV_18009532mg</name>
</gene>
<evidence type="ECO:0000313" key="2">
    <source>
        <dbReference type="Proteomes" id="UP000694892"/>
    </source>
</evidence>
<name>A0A974I149_XENLA</name>
<dbReference type="EMBL" id="CM004467">
    <property type="protein sequence ID" value="OCT97306.1"/>
    <property type="molecule type" value="Genomic_DNA"/>
</dbReference>
<protein>
    <submittedName>
        <fullName evidence="1">Uncharacterized protein</fullName>
    </submittedName>
</protein>
<sequence>MPGCLPQIHVVISQYNLINFPEKLYSTSLILGHPLKFAYWQRQYLILSVLMLLANSESLASVDMGVAILLQLKQHFKCIVCNISSKTHLSATTRLVLFQ</sequence>
<reference evidence="2" key="1">
    <citation type="journal article" date="2016" name="Nature">
        <title>Genome evolution in the allotetraploid frog Xenopus laevis.</title>
        <authorList>
            <person name="Session A.M."/>
            <person name="Uno Y."/>
            <person name="Kwon T."/>
            <person name="Chapman J.A."/>
            <person name="Toyoda A."/>
            <person name="Takahashi S."/>
            <person name="Fukui A."/>
            <person name="Hikosaka A."/>
            <person name="Suzuki A."/>
            <person name="Kondo M."/>
            <person name="van Heeringen S.J."/>
            <person name="Quigley I."/>
            <person name="Heinz S."/>
            <person name="Ogino H."/>
            <person name="Ochi H."/>
            <person name="Hellsten U."/>
            <person name="Lyons J.B."/>
            <person name="Simakov O."/>
            <person name="Putnam N."/>
            <person name="Stites J."/>
            <person name="Kuroki Y."/>
            <person name="Tanaka T."/>
            <person name="Michiue T."/>
            <person name="Watanabe M."/>
            <person name="Bogdanovic O."/>
            <person name="Lister R."/>
            <person name="Georgiou G."/>
            <person name="Paranjpe S.S."/>
            <person name="van Kruijsbergen I."/>
            <person name="Shu S."/>
            <person name="Carlson J."/>
            <person name="Kinoshita T."/>
            <person name="Ohta Y."/>
            <person name="Mawaribuchi S."/>
            <person name="Jenkins J."/>
            <person name="Grimwood J."/>
            <person name="Schmutz J."/>
            <person name="Mitros T."/>
            <person name="Mozaffari S.V."/>
            <person name="Suzuki Y."/>
            <person name="Haramoto Y."/>
            <person name="Yamamoto T.S."/>
            <person name="Takagi C."/>
            <person name="Heald R."/>
            <person name="Miller K."/>
            <person name="Haudenschild C."/>
            <person name="Kitzman J."/>
            <person name="Nakayama T."/>
            <person name="Izutsu Y."/>
            <person name="Robert J."/>
            <person name="Fortriede J."/>
            <person name="Burns K."/>
            <person name="Lotay V."/>
            <person name="Karimi K."/>
            <person name="Yasuoka Y."/>
            <person name="Dichmann D.S."/>
            <person name="Flajnik M.F."/>
            <person name="Houston D.W."/>
            <person name="Shendure J."/>
            <person name="DuPasquier L."/>
            <person name="Vize P.D."/>
            <person name="Zorn A.M."/>
            <person name="Ito M."/>
            <person name="Marcotte E.M."/>
            <person name="Wallingford J.B."/>
            <person name="Ito Y."/>
            <person name="Asashima M."/>
            <person name="Ueno N."/>
            <person name="Matsuda Y."/>
            <person name="Veenstra G.J."/>
            <person name="Fujiyama A."/>
            <person name="Harland R.M."/>
            <person name="Taira M."/>
            <person name="Rokhsar D.S."/>
        </authorList>
    </citation>
    <scope>NUCLEOTIDE SEQUENCE [LARGE SCALE GENOMIC DNA]</scope>
    <source>
        <strain evidence="2">J</strain>
    </source>
</reference>
<proteinExistence type="predicted"/>